<comment type="caution">
    <text evidence="1">The sequence shown here is derived from an EMBL/GenBank/DDBJ whole genome shotgun (WGS) entry which is preliminary data.</text>
</comment>
<name>A0ACA9L1X5_9GLOM</name>
<sequence>MGKHRRIDSSHRPKKIVKTSDTDSRIPCVANNDPHSCSPNVPNASDNSSPMEIPGFYYDSEKNRYFKILQNKTFGSGHPHSTSVVRERKMTKEIEKSWVNRAYNKFDYLLSKEVNPFKSHHRARNGEVFFDLISEEKEFILNLYHRVGSLETSYLAHRVTDFLA</sequence>
<dbReference type="Proteomes" id="UP000789525">
    <property type="component" value="Unassembled WGS sequence"/>
</dbReference>
<proteinExistence type="predicted"/>
<dbReference type="EMBL" id="CAJVPT010004279">
    <property type="protein sequence ID" value="CAG8506376.1"/>
    <property type="molecule type" value="Genomic_DNA"/>
</dbReference>
<protein>
    <submittedName>
        <fullName evidence="1">15402_t:CDS:1</fullName>
    </submittedName>
</protein>
<feature type="non-terminal residue" evidence="1">
    <location>
        <position position="164"/>
    </location>
</feature>
<gene>
    <name evidence="1" type="ORF">ACOLOM_LOCUS3024</name>
</gene>
<accession>A0ACA9L1X5</accession>
<organism evidence="1 2">
    <name type="scientific">Acaulospora colombiana</name>
    <dbReference type="NCBI Taxonomy" id="27376"/>
    <lineage>
        <taxon>Eukaryota</taxon>
        <taxon>Fungi</taxon>
        <taxon>Fungi incertae sedis</taxon>
        <taxon>Mucoromycota</taxon>
        <taxon>Glomeromycotina</taxon>
        <taxon>Glomeromycetes</taxon>
        <taxon>Diversisporales</taxon>
        <taxon>Acaulosporaceae</taxon>
        <taxon>Acaulospora</taxon>
    </lineage>
</organism>
<evidence type="ECO:0000313" key="2">
    <source>
        <dbReference type="Proteomes" id="UP000789525"/>
    </source>
</evidence>
<evidence type="ECO:0000313" key="1">
    <source>
        <dbReference type="EMBL" id="CAG8506376.1"/>
    </source>
</evidence>
<keyword evidence="2" id="KW-1185">Reference proteome</keyword>
<reference evidence="1" key="1">
    <citation type="submission" date="2021-06" db="EMBL/GenBank/DDBJ databases">
        <authorList>
            <person name="Kallberg Y."/>
            <person name="Tangrot J."/>
            <person name="Rosling A."/>
        </authorList>
    </citation>
    <scope>NUCLEOTIDE SEQUENCE</scope>
    <source>
        <strain evidence="1">CL356</strain>
    </source>
</reference>